<reference evidence="2" key="1">
    <citation type="journal article" date="2019" name="Int. J. Syst. Evol. Microbiol.">
        <title>The Global Catalogue of Microorganisms (GCM) 10K type strain sequencing project: providing services to taxonomists for standard genome sequencing and annotation.</title>
        <authorList>
            <consortium name="The Broad Institute Genomics Platform"/>
            <consortium name="The Broad Institute Genome Sequencing Center for Infectious Disease"/>
            <person name="Wu L."/>
            <person name="Ma J."/>
        </authorList>
    </citation>
    <scope>NUCLEOTIDE SEQUENCE [LARGE SCALE GENOMIC DNA]</scope>
    <source>
        <strain evidence="2">CGMCC 1.15394</strain>
    </source>
</reference>
<dbReference type="EMBL" id="BMIT01000026">
    <property type="protein sequence ID" value="GGF12234.1"/>
    <property type="molecule type" value="Genomic_DNA"/>
</dbReference>
<name>A0ABQ1U7Q5_9GAMM</name>
<organism evidence="1 2">
    <name type="scientific">Pseudoalteromonas gelatinilytica</name>
    <dbReference type="NCBI Taxonomy" id="1703256"/>
    <lineage>
        <taxon>Bacteria</taxon>
        <taxon>Pseudomonadati</taxon>
        <taxon>Pseudomonadota</taxon>
        <taxon>Gammaproteobacteria</taxon>
        <taxon>Alteromonadales</taxon>
        <taxon>Pseudoalteromonadaceae</taxon>
        <taxon>Pseudoalteromonas</taxon>
    </lineage>
</organism>
<gene>
    <name evidence="1" type="ORF">GCM10008027_41320</name>
</gene>
<sequence length="55" mass="6266">MSKHHLEMAKASGSQLRHFVAYRNGIYLGMVQIHNVTIANSCEMAEQKHPWGLFP</sequence>
<evidence type="ECO:0000313" key="1">
    <source>
        <dbReference type="EMBL" id="GGF12234.1"/>
    </source>
</evidence>
<proteinExistence type="predicted"/>
<keyword evidence="2" id="KW-1185">Reference proteome</keyword>
<protein>
    <submittedName>
        <fullName evidence="1">Uncharacterized protein</fullName>
    </submittedName>
</protein>
<accession>A0ABQ1U7Q5</accession>
<evidence type="ECO:0000313" key="2">
    <source>
        <dbReference type="Proteomes" id="UP000638462"/>
    </source>
</evidence>
<dbReference type="Proteomes" id="UP000638462">
    <property type="component" value="Unassembled WGS sequence"/>
</dbReference>
<comment type="caution">
    <text evidence="1">The sequence shown here is derived from an EMBL/GenBank/DDBJ whole genome shotgun (WGS) entry which is preliminary data.</text>
</comment>